<feature type="transmembrane region" description="Helical" evidence="2">
    <location>
        <begin position="119"/>
        <end position="138"/>
    </location>
</feature>
<sequence length="374" mass="41524">MNGLKLMGSISLVFGIILMLLPLLSTPVIKGLSFWRAVFKIDDMKIQVKTGFWGACTYYEEVPDPTDLDFVRGKRKWNKGGADTSVRVICTKAKAGYSFSMGSTVPDAAGELSSTQTLFFFWLLVAAFIALISFALSFSPNYYQWKHAAILAVTSSVLGFGTFLACVVVFTGLTRETRLTESAKTIPLYGGLQGCTFFPFSASILLAIGAGLLWISYRQEFFRLHRRSCQAAESRASFKSETLPTLPPSTLGTDGISRDEWLQRPRESRHGTEIPRDVYPSTAGPVDLEVSQEDSTTTEFELEEIRRTHQHSSEADDERDTETQSQSSILQSGSLESANLSYLHSSDGLPPPPPLRPRQSTRTRPTRQFDQELT</sequence>
<accession>A0A2N5UKJ5</accession>
<organism evidence="4 6">
    <name type="scientific">Puccinia coronata f. sp. avenae</name>
    <dbReference type="NCBI Taxonomy" id="200324"/>
    <lineage>
        <taxon>Eukaryota</taxon>
        <taxon>Fungi</taxon>
        <taxon>Dikarya</taxon>
        <taxon>Basidiomycota</taxon>
        <taxon>Pucciniomycotina</taxon>
        <taxon>Pucciniomycetes</taxon>
        <taxon>Pucciniales</taxon>
        <taxon>Pucciniaceae</taxon>
        <taxon>Puccinia</taxon>
    </lineage>
</organism>
<evidence type="ECO:0000313" key="5">
    <source>
        <dbReference type="Proteomes" id="UP000235388"/>
    </source>
</evidence>
<gene>
    <name evidence="3" type="ORF">PCANC_23147</name>
    <name evidence="4" type="ORF">PCASD_08982</name>
</gene>
<feature type="region of interest" description="Disordered" evidence="1">
    <location>
        <begin position="240"/>
        <end position="374"/>
    </location>
</feature>
<feature type="compositionally biased region" description="Low complexity" evidence="1">
    <location>
        <begin position="324"/>
        <end position="337"/>
    </location>
</feature>
<dbReference type="EMBL" id="PGCJ01001053">
    <property type="protein sequence ID" value="PLW10602.1"/>
    <property type="molecule type" value="Genomic_DNA"/>
</dbReference>
<dbReference type="OrthoDB" id="2503300at2759"/>
<feature type="compositionally biased region" description="Basic and acidic residues" evidence="1">
    <location>
        <begin position="256"/>
        <end position="276"/>
    </location>
</feature>
<reference evidence="5 6" key="1">
    <citation type="submission" date="2017-11" db="EMBL/GenBank/DDBJ databases">
        <title>De novo assembly and phasing of dikaryotic genomes from two isolates of Puccinia coronata f. sp. avenae, the causal agent of oat crown rust.</title>
        <authorList>
            <person name="Miller M.E."/>
            <person name="Zhang Y."/>
            <person name="Omidvar V."/>
            <person name="Sperschneider J."/>
            <person name="Schwessinger B."/>
            <person name="Raley C."/>
            <person name="Palmer J.M."/>
            <person name="Garnica D."/>
            <person name="Upadhyaya N."/>
            <person name="Rathjen J."/>
            <person name="Taylor J.M."/>
            <person name="Park R.F."/>
            <person name="Dodds P.N."/>
            <person name="Hirsch C.D."/>
            <person name="Kianian S.F."/>
            <person name="Figueroa M."/>
        </authorList>
    </citation>
    <scope>NUCLEOTIDE SEQUENCE [LARGE SCALE GENOMIC DNA]</scope>
    <source>
        <strain evidence="3">12NC29</strain>
        <strain evidence="4">12SD80</strain>
    </source>
</reference>
<dbReference type="Proteomes" id="UP000235388">
    <property type="component" value="Unassembled WGS sequence"/>
</dbReference>
<keyword evidence="5" id="KW-1185">Reference proteome</keyword>
<keyword evidence="2" id="KW-0812">Transmembrane</keyword>
<protein>
    <submittedName>
        <fullName evidence="4">Uncharacterized protein</fullName>
    </submittedName>
</protein>
<keyword evidence="2" id="KW-0472">Membrane</keyword>
<evidence type="ECO:0000256" key="2">
    <source>
        <dbReference type="SAM" id="Phobius"/>
    </source>
</evidence>
<evidence type="ECO:0000313" key="4">
    <source>
        <dbReference type="EMBL" id="PLW38288.1"/>
    </source>
</evidence>
<feature type="transmembrane region" description="Helical" evidence="2">
    <location>
        <begin position="197"/>
        <end position="217"/>
    </location>
</feature>
<keyword evidence="2" id="KW-1133">Transmembrane helix</keyword>
<name>A0A2N5UKJ5_9BASI</name>
<dbReference type="AlphaFoldDB" id="A0A2N5UKJ5"/>
<proteinExistence type="predicted"/>
<dbReference type="EMBL" id="PGCI01000130">
    <property type="protein sequence ID" value="PLW38288.1"/>
    <property type="molecule type" value="Genomic_DNA"/>
</dbReference>
<evidence type="ECO:0000313" key="3">
    <source>
        <dbReference type="EMBL" id="PLW10602.1"/>
    </source>
</evidence>
<comment type="caution">
    <text evidence="4">The sequence shown here is derived from an EMBL/GenBank/DDBJ whole genome shotgun (WGS) entry which is preliminary data.</text>
</comment>
<evidence type="ECO:0000313" key="6">
    <source>
        <dbReference type="Proteomes" id="UP000235392"/>
    </source>
</evidence>
<evidence type="ECO:0000256" key="1">
    <source>
        <dbReference type="SAM" id="MobiDB-lite"/>
    </source>
</evidence>
<feature type="compositionally biased region" description="Basic and acidic residues" evidence="1">
    <location>
        <begin position="303"/>
        <end position="314"/>
    </location>
</feature>
<dbReference type="Proteomes" id="UP000235392">
    <property type="component" value="Unassembled WGS sequence"/>
</dbReference>
<feature type="compositionally biased region" description="Low complexity" evidence="1">
    <location>
        <begin position="242"/>
        <end position="251"/>
    </location>
</feature>
<feature type="transmembrane region" description="Helical" evidence="2">
    <location>
        <begin position="150"/>
        <end position="173"/>
    </location>
</feature>